<feature type="transmembrane region" description="Helical" evidence="1">
    <location>
        <begin position="120"/>
        <end position="142"/>
    </location>
</feature>
<comment type="caution">
    <text evidence="2">The sequence shown here is derived from an EMBL/GenBank/DDBJ whole genome shotgun (WGS) entry which is preliminary data.</text>
</comment>
<accession>A0ABR8QRQ4</accession>
<feature type="transmembrane region" description="Helical" evidence="1">
    <location>
        <begin position="7"/>
        <end position="24"/>
    </location>
</feature>
<keyword evidence="1" id="KW-0812">Transmembrane</keyword>
<protein>
    <submittedName>
        <fullName evidence="2">Uncharacterized protein</fullName>
    </submittedName>
</protein>
<sequence>MNVANIFRILNAIILWGSMFFIPGKSIKRFLPVTLFCSCILLIETLLSFVFKWWRVKGGKKYMVYDSIAFILGPFFTVNIWVFHLTYGKFIRYAGLNLIIDLLFAYPLNAFFQKIGHYKLYKFTSFSLFISAFVYSLINYGFQMLYERPPKDYIKTDKVSKTELTVK</sequence>
<proteinExistence type="predicted"/>
<dbReference type="RefSeq" id="WP_191815193.1">
    <property type="nucleotide sequence ID" value="NZ_JACSQT010000007.1"/>
</dbReference>
<keyword evidence="1" id="KW-0472">Membrane</keyword>
<evidence type="ECO:0000313" key="2">
    <source>
        <dbReference type="EMBL" id="MBD7938223.1"/>
    </source>
</evidence>
<feature type="transmembrane region" description="Helical" evidence="1">
    <location>
        <begin position="63"/>
        <end position="84"/>
    </location>
</feature>
<name>A0ABR8QRQ4_9BACI</name>
<organism evidence="2 3">
    <name type="scientific">Cytobacillus stercorigallinarum</name>
    <dbReference type="NCBI Taxonomy" id="2762240"/>
    <lineage>
        <taxon>Bacteria</taxon>
        <taxon>Bacillati</taxon>
        <taxon>Bacillota</taxon>
        <taxon>Bacilli</taxon>
        <taxon>Bacillales</taxon>
        <taxon>Bacillaceae</taxon>
        <taxon>Cytobacillus</taxon>
    </lineage>
</organism>
<dbReference type="Proteomes" id="UP000657931">
    <property type="component" value="Unassembled WGS sequence"/>
</dbReference>
<feature type="transmembrane region" description="Helical" evidence="1">
    <location>
        <begin position="30"/>
        <end position="51"/>
    </location>
</feature>
<reference evidence="2 3" key="1">
    <citation type="submission" date="2020-08" db="EMBL/GenBank/DDBJ databases">
        <title>A Genomic Blueprint of the Chicken Gut Microbiome.</title>
        <authorList>
            <person name="Gilroy R."/>
            <person name="Ravi A."/>
            <person name="Getino M."/>
            <person name="Pursley I."/>
            <person name="Horton D.L."/>
            <person name="Alikhan N.-F."/>
            <person name="Baker D."/>
            <person name="Gharbi K."/>
            <person name="Hall N."/>
            <person name="Watson M."/>
            <person name="Adriaenssens E.M."/>
            <person name="Foster-Nyarko E."/>
            <person name="Jarju S."/>
            <person name="Secka A."/>
            <person name="Antonio M."/>
            <person name="Oren A."/>
            <person name="Chaudhuri R."/>
            <person name="La Ragione R.M."/>
            <person name="Hildebrand F."/>
            <person name="Pallen M.J."/>
        </authorList>
    </citation>
    <scope>NUCLEOTIDE SEQUENCE [LARGE SCALE GENOMIC DNA]</scope>
    <source>
        <strain evidence="2 3">Sa5YUA1</strain>
    </source>
</reference>
<feature type="transmembrane region" description="Helical" evidence="1">
    <location>
        <begin position="90"/>
        <end position="108"/>
    </location>
</feature>
<gene>
    <name evidence="2" type="ORF">H9655_14410</name>
</gene>
<evidence type="ECO:0000256" key="1">
    <source>
        <dbReference type="SAM" id="Phobius"/>
    </source>
</evidence>
<evidence type="ECO:0000313" key="3">
    <source>
        <dbReference type="Proteomes" id="UP000657931"/>
    </source>
</evidence>
<dbReference type="EMBL" id="JACSQT010000007">
    <property type="protein sequence ID" value="MBD7938223.1"/>
    <property type="molecule type" value="Genomic_DNA"/>
</dbReference>
<keyword evidence="3" id="KW-1185">Reference proteome</keyword>
<keyword evidence="1" id="KW-1133">Transmembrane helix</keyword>